<dbReference type="Pfam" id="PF03517">
    <property type="entry name" value="Voldacs"/>
    <property type="match status" value="1"/>
</dbReference>
<sequence>MPGISTITSLPNFVTLEQHRELMSSTPSSFAELPAILYHEEPNAAITLDPPLDGFSPEDCASGTVYLLSSVLIFMSTSGKGLQVTYPTISLHAISRAEFGPSIYCQLDETIDGDEEPTPDEEDAMDMRELRINTQSDDSLEPIFEALSQCAALHPDEAGDDAEDFDDAFLDAGEVDFEALNSGENGELSEAGRVRSDLSTNARFAPY</sequence>
<dbReference type="Proteomes" id="UP000054097">
    <property type="component" value="Unassembled WGS sequence"/>
</dbReference>
<dbReference type="GO" id="GO:0034715">
    <property type="term" value="C:pICln-Sm protein complex"/>
    <property type="evidence" value="ECO:0007669"/>
    <property type="project" value="TreeGrafter"/>
</dbReference>
<organism evidence="5 6">
    <name type="scientific">Serendipita vermifera MAFF 305830</name>
    <dbReference type="NCBI Taxonomy" id="933852"/>
    <lineage>
        <taxon>Eukaryota</taxon>
        <taxon>Fungi</taxon>
        <taxon>Dikarya</taxon>
        <taxon>Basidiomycota</taxon>
        <taxon>Agaricomycotina</taxon>
        <taxon>Agaricomycetes</taxon>
        <taxon>Sebacinales</taxon>
        <taxon>Serendipitaceae</taxon>
        <taxon>Serendipita</taxon>
    </lineage>
</organism>
<dbReference type="HOGENOM" id="CLU_077804_3_0_1"/>
<dbReference type="GO" id="GO:0000387">
    <property type="term" value="P:spliceosomal snRNP assembly"/>
    <property type="evidence" value="ECO:0007669"/>
    <property type="project" value="TreeGrafter"/>
</dbReference>
<dbReference type="STRING" id="933852.A0A0C3B7Z3"/>
<evidence type="ECO:0000256" key="4">
    <source>
        <dbReference type="ARBA" id="ARBA00023242"/>
    </source>
</evidence>
<accession>A0A0C3B7Z3</accession>
<name>A0A0C3B7Z3_SERVB</name>
<dbReference type="GO" id="GO:0005829">
    <property type="term" value="C:cytosol"/>
    <property type="evidence" value="ECO:0007669"/>
    <property type="project" value="TreeGrafter"/>
</dbReference>
<gene>
    <name evidence="5" type="ORF">M408DRAFT_329993</name>
</gene>
<dbReference type="InterPro" id="IPR011993">
    <property type="entry name" value="PH-like_dom_sf"/>
</dbReference>
<protein>
    <recommendedName>
        <fullName evidence="7">Regulator of volume decrease after cellular swelling-domain-containing protein</fullName>
    </recommendedName>
</protein>
<reference evidence="5 6" key="1">
    <citation type="submission" date="2014-04" db="EMBL/GenBank/DDBJ databases">
        <authorList>
            <consortium name="DOE Joint Genome Institute"/>
            <person name="Kuo A."/>
            <person name="Zuccaro A."/>
            <person name="Kohler A."/>
            <person name="Nagy L.G."/>
            <person name="Floudas D."/>
            <person name="Copeland A."/>
            <person name="Barry K.W."/>
            <person name="Cichocki N."/>
            <person name="Veneault-Fourrey C."/>
            <person name="LaButti K."/>
            <person name="Lindquist E.A."/>
            <person name="Lipzen A."/>
            <person name="Lundell T."/>
            <person name="Morin E."/>
            <person name="Murat C."/>
            <person name="Sun H."/>
            <person name="Tunlid A."/>
            <person name="Henrissat B."/>
            <person name="Grigoriev I.V."/>
            <person name="Hibbett D.S."/>
            <person name="Martin F."/>
            <person name="Nordberg H.P."/>
            <person name="Cantor M.N."/>
            <person name="Hua S.X."/>
        </authorList>
    </citation>
    <scope>NUCLEOTIDE SEQUENCE [LARGE SCALE GENOMIC DNA]</scope>
    <source>
        <strain evidence="5 6">MAFF 305830</strain>
    </source>
</reference>
<keyword evidence="6" id="KW-1185">Reference proteome</keyword>
<dbReference type="AlphaFoldDB" id="A0A0C3B7Z3"/>
<evidence type="ECO:0000313" key="6">
    <source>
        <dbReference type="Proteomes" id="UP000054097"/>
    </source>
</evidence>
<reference evidence="6" key="2">
    <citation type="submission" date="2015-01" db="EMBL/GenBank/DDBJ databases">
        <title>Evolutionary Origins and Diversification of the Mycorrhizal Mutualists.</title>
        <authorList>
            <consortium name="DOE Joint Genome Institute"/>
            <consortium name="Mycorrhizal Genomics Consortium"/>
            <person name="Kohler A."/>
            <person name="Kuo A."/>
            <person name="Nagy L.G."/>
            <person name="Floudas D."/>
            <person name="Copeland A."/>
            <person name="Barry K.W."/>
            <person name="Cichocki N."/>
            <person name="Veneault-Fourrey C."/>
            <person name="LaButti K."/>
            <person name="Lindquist E.A."/>
            <person name="Lipzen A."/>
            <person name="Lundell T."/>
            <person name="Morin E."/>
            <person name="Murat C."/>
            <person name="Riley R."/>
            <person name="Ohm R."/>
            <person name="Sun H."/>
            <person name="Tunlid A."/>
            <person name="Henrissat B."/>
            <person name="Grigoriev I.V."/>
            <person name="Hibbett D.S."/>
            <person name="Martin F."/>
        </authorList>
    </citation>
    <scope>NUCLEOTIDE SEQUENCE [LARGE SCALE GENOMIC DNA]</scope>
    <source>
        <strain evidence="6">MAFF 305830</strain>
    </source>
</reference>
<dbReference type="EMBL" id="KN824298">
    <property type="protein sequence ID" value="KIM27556.1"/>
    <property type="molecule type" value="Genomic_DNA"/>
</dbReference>
<dbReference type="PANTHER" id="PTHR21399">
    <property type="entry name" value="CHLORIDE CONDUCTANCE REGULATORY PROTEIN ICLN"/>
    <property type="match status" value="1"/>
</dbReference>
<evidence type="ECO:0000256" key="2">
    <source>
        <dbReference type="ARBA" id="ARBA00004496"/>
    </source>
</evidence>
<dbReference type="PANTHER" id="PTHR21399:SF0">
    <property type="entry name" value="METHYLOSOME SUBUNIT PICLN"/>
    <property type="match status" value="1"/>
</dbReference>
<evidence type="ECO:0000256" key="1">
    <source>
        <dbReference type="ARBA" id="ARBA00004123"/>
    </source>
</evidence>
<dbReference type="OrthoDB" id="19714at2759"/>
<dbReference type="GO" id="GO:0045292">
    <property type="term" value="P:mRNA cis splicing, via spliceosome"/>
    <property type="evidence" value="ECO:0007669"/>
    <property type="project" value="TreeGrafter"/>
</dbReference>
<proteinExistence type="predicted"/>
<dbReference type="GO" id="GO:0005681">
    <property type="term" value="C:spliceosomal complex"/>
    <property type="evidence" value="ECO:0007669"/>
    <property type="project" value="TreeGrafter"/>
</dbReference>
<evidence type="ECO:0000256" key="3">
    <source>
        <dbReference type="ARBA" id="ARBA00022490"/>
    </source>
</evidence>
<dbReference type="Gene3D" id="2.30.29.30">
    <property type="entry name" value="Pleckstrin-homology domain (PH domain)/Phosphotyrosine-binding domain (PTB)"/>
    <property type="match status" value="1"/>
</dbReference>
<comment type="subcellular location">
    <subcellularLocation>
        <location evidence="2">Cytoplasm</location>
    </subcellularLocation>
    <subcellularLocation>
        <location evidence="1">Nucleus</location>
    </subcellularLocation>
</comment>
<keyword evidence="4" id="KW-0539">Nucleus</keyword>
<evidence type="ECO:0000313" key="5">
    <source>
        <dbReference type="EMBL" id="KIM27556.1"/>
    </source>
</evidence>
<dbReference type="InterPro" id="IPR039924">
    <property type="entry name" value="ICln/Lot5/Saf5"/>
</dbReference>
<keyword evidence="3" id="KW-0963">Cytoplasm</keyword>
<evidence type="ECO:0008006" key="7">
    <source>
        <dbReference type="Google" id="ProtNLM"/>
    </source>
</evidence>